<evidence type="ECO:0000256" key="3">
    <source>
        <dbReference type="ARBA" id="ARBA00006483"/>
    </source>
</evidence>
<evidence type="ECO:0000313" key="10">
    <source>
        <dbReference type="Proteomes" id="UP000288805"/>
    </source>
</evidence>
<dbReference type="GO" id="GO:0005783">
    <property type="term" value="C:endoplasmic reticulum"/>
    <property type="evidence" value="ECO:0007669"/>
    <property type="project" value="UniProtKB-ARBA"/>
</dbReference>
<evidence type="ECO:0000256" key="8">
    <source>
        <dbReference type="SAM" id="MobiDB-lite"/>
    </source>
</evidence>
<dbReference type="AlphaFoldDB" id="A0A438DSA7"/>
<name>A0A438DSA7_VITVI</name>
<protein>
    <recommendedName>
        <fullName evidence="7">PRA1 family protein</fullName>
    </recommendedName>
</protein>
<keyword evidence="4 7" id="KW-0812">Transmembrane</keyword>
<keyword evidence="5 7" id="KW-1133">Transmembrane helix</keyword>
<comment type="similarity">
    <text evidence="3 7">Belongs to the PRA1 family.</text>
</comment>
<evidence type="ECO:0000256" key="7">
    <source>
        <dbReference type="RuleBase" id="RU363107"/>
    </source>
</evidence>
<dbReference type="Proteomes" id="UP000288805">
    <property type="component" value="Unassembled WGS sequence"/>
</dbReference>
<evidence type="ECO:0000256" key="4">
    <source>
        <dbReference type="ARBA" id="ARBA00022692"/>
    </source>
</evidence>
<dbReference type="GO" id="GO:0016020">
    <property type="term" value="C:membrane"/>
    <property type="evidence" value="ECO:0007669"/>
    <property type="project" value="UniProtKB-SubCell"/>
</dbReference>
<accession>A0A438DSA7</accession>
<keyword evidence="7" id="KW-0813">Transport</keyword>
<evidence type="ECO:0000256" key="2">
    <source>
        <dbReference type="ARBA" id="ARBA00004127"/>
    </source>
</evidence>
<comment type="caution">
    <text evidence="9">The sequence shown here is derived from an EMBL/GenBank/DDBJ whole genome shotgun (WGS) entry which is preliminary data.</text>
</comment>
<feature type="region of interest" description="Disordered" evidence="8">
    <location>
        <begin position="1"/>
        <end position="23"/>
    </location>
</feature>
<feature type="transmembrane region" description="Helical" evidence="7">
    <location>
        <begin position="76"/>
        <end position="94"/>
    </location>
</feature>
<evidence type="ECO:0000256" key="6">
    <source>
        <dbReference type="ARBA" id="ARBA00023136"/>
    </source>
</evidence>
<comment type="function">
    <text evidence="1 7">May be involved in both secretory and endocytic intracellular trafficking in the endosomal/prevacuolar compartments.</text>
</comment>
<evidence type="ECO:0000256" key="5">
    <source>
        <dbReference type="ARBA" id="ARBA00022989"/>
    </source>
</evidence>
<dbReference type="GO" id="GO:0016192">
    <property type="term" value="P:vesicle-mediated transport"/>
    <property type="evidence" value="ECO:0007669"/>
    <property type="project" value="UniProtKB-ARBA"/>
</dbReference>
<comment type="subcellular location">
    <subcellularLocation>
        <location evidence="2">Endomembrane system</location>
        <topology evidence="2">Multi-pass membrane protein</topology>
    </subcellularLocation>
    <subcellularLocation>
        <location evidence="7">Membrane</location>
        <topology evidence="7">Multi-pass membrane protein</topology>
    </subcellularLocation>
</comment>
<organism evidence="9 10">
    <name type="scientific">Vitis vinifera</name>
    <name type="common">Grape</name>
    <dbReference type="NCBI Taxonomy" id="29760"/>
    <lineage>
        <taxon>Eukaryota</taxon>
        <taxon>Viridiplantae</taxon>
        <taxon>Streptophyta</taxon>
        <taxon>Embryophyta</taxon>
        <taxon>Tracheophyta</taxon>
        <taxon>Spermatophyta</taxon>
        <taxon>Magnoliopsida</taxon>
        <taxon>eudicotyledons</taxon>
        <taxon>Gunneridae</taxon>
        <taxon>Pentapetalae</taxon>
        <taxon>rosids</taxon>
        <taxon>Vitales</taxon>
        <taxon>Vitaceae</taxon>
        <taxon>Viteae</taxon>
        <taxon>Vitis</taxon>
    </lineage>
</organism>
<proteinExistence type="inferred from homology"/>
<keyword evidence="6 7" id="KW-0472">Membrane</keyword>
<dbReference type="Pfam" id="PF03208">
    <property type="entry name" value="PRA1"/>
    <property type="match status" value="1"/>
</dbReference>
<dbReference type="InterPro" id="IPR004895">
    <property type="entry name" value="Prenylated_rab_accept_PRA1"/>
</dbReference>
<feature type="transmembrane region" description="Helical" evidence="7">
    <location>
        <begin position="100"/>
        <end position="116"/>
    </location>
</feature>
<gene>
    <name evidence="9" type="primary">PRA1E_0</name>
    <name evidence="9" type="ORF">CK203_091269</name>
</gene>
<sequence>MSLKSPAGYGTLPNASPAVPSSSTSEQFTFISRATQRTQTLMATRRPWREFLDYSALSRPHNYSDAMARIKRNVNYFRVNYAMVMLFILFVSLLWHPTSMIVFLIIFVAWFFLYFFRDNPVVLFHQTIDDRVVLVLLGLITVVALVFTDVGLNVLVSLIIGVAVVGLHAAFRGTEDLFLNEEEVAEGGLLSVAGGQQLRPTNYTRV</sequence>
<dbReference type="PANTHER" id="PTHR19317">
    <property type="entry name" value="PRENYLATED RAB ACCEPTOR 1-RELATED"/>
    <property type="match status" value="1"/>
</dbReference>
<feature type="transmembrane region" description="Helical" evidence="7">
    <location>
        <begin position="128"/>
        <end position="148"/>
    </location>
</feature>
<dbReference type="PANTHER" id="PTHR19317:SF16">
    <property type="entry name" value="PRA1 FAMILY PROTEIN E"/>
    <property type="match status" value="1"/>
</dbReference>
<dbReference type="EMBL" id="QGNW01001513">
    <property type="protein sequence ID" value="RVW38128.1"/>
    <property type="molecule type" value="Genomic_DNA"/>
</dbReference>
<evidence type="ECO:0000313" key="9">
    <source>
        <dbReference type="EMBL" id="RVW38128.1"/>
    </source>
</evidence>
<reference evidence="9 10" key="1">
    <citation type="journal article" date="2018" name="PLoS Genet.">
        <title>Population sequencing reveals clonal diversity and ancestral inbreeding in the grapevine cultivar Chardonnay.</title>
        <authorList>
            <person name="Roach M.J."/>
            <person name="Johnson D.L."/>
            <person name="Bohlmann J."/>
            <person name="van Vuuren H.J."/>
            <person name="Jones S.J."/>
            <person name="Pretorius I.S."/>
            <person name="Schmidt S.A."/>
            <person name="Borneman A.R."/>
        </authorList>
    </citation>
    <scope>NUCLEOTIDE SEQUENCE [LARGE SCALE GENOMIC DNA]</scope>
    <source>
        <strain evidence="10">cv. Chardonnay</strain>
        <tissue evidence="9">Leaf</tissue>
    </source>
</reference>
<evidence type="ECO:0000256" key="1">
    <source>
        <dbReference type="ARBA" id="ARBA00002501"/>
    </source>
</evidence>